<sequence>MGVRQALRLIQGANALADSAAPGTTPGAQIASPWTPSTLSPNVIIGDVFGVETIPPTRREAMSIPAVVRARNIVCLLGRQPLHTYRDADQVKDPAWLYRTSTFVPPQMRMIATLDDLFFYGWSLWAVERGAAGQIVDAMHVHADRWDFDEFGRVRVGEQLADPEQVILFQGPNEGILLAGARTIRGITKLEEAWISRTAVPIPVMMVEQDDDVELEADEIDELLQGYADARRSANGSVVFVPHGLKLSALGDAGLDLLIAGRNAAVLDIARLTGLPATILDASQVSASLTYSNTQYARSDLQDLSLALWQTAIEARLSQDDVTPMGTRIAFDRINLVTVPDTGVSPATED</sequence>
<evidence type="ECO:0000313" key="1">
    <source>
        <dbReference type="EMBL" id="QFU97275.1"/>
    </source>
</evidence>
<protein>
    <recommendedName>
        <fullName evidence="3">Portal protein</fullName>
    </recommendedName>
</protein>
<dbReference type="Gene3D" id="3.30.1120.70">
    <property type="match status" value="1"/>
</dbReference>
<organism evidence="1 2">
    <name type="scientific">Luteimicrobium xylanilyticum</name>
    <dbReference type="NCBI Taxonomy" id="1133546"/>
    <lineage>
        <taxon>Bacteria</taxon>
        <taxon>Bacillati</taxon>
        <taxon>Actinomycetota</taxon>
        <taxon>Actinomycetes</taxon>
        <taxon>Micrococcales</taxon>
        <taxon>Luteimicrobium</taxon>
    </lineage>
</organism>
<dbReference type="EMBL" id="CP045529">
    <property type="protein sequence ID" value="QFU97275.1"/>
    <property type="molecule type" value="Genomic_DNA"/>
</dbReference>
<gene>
    <name evidence="1" type="ORF">KDY119_00769</name>
</gene>
<dbReference type="OrthoDB" id="3268650at2"/>
<proteinExistence type="predicted"/>
<keyword evidence="2" id="KW-1185">Reference proteome</keyword>
<name>A0A5P9QA27_9MICO</name>
<dbReference type="Gene3D" id="1.20.1270.210">
    <property type="match status" value="1"/>
</dbReference>
<reference evidence="1 2" key="1">
    <citation type="submission" date="2019-10" db="EMBL/GenBank/DDBJ databases">
        <title>Genome sequence of Luteimicrobium xylanilyticum HY-24.</title>
        <authorList>
            <person name="Kim D.Y."/>
            <person name="Park H.-Y."/>
        </authorList>
    </citation>
    <scope>NUCLEOTIDE SEQUENCE [LARGE SCALE GENOMIC DNA]</scope>
    <source>
        <strain evidence="1 2">HY-24</strain>
    </source>
</reference>
<evidence type="ECO:0000313" key="2">
    <source>
        <dbReference type="Proteomes" id="UP000326702"/>
    </source>
</evidence>
<evidence type="ECO:0008006" key="3">
    <source>
        <dbReference type="Google" id="ProtNLM"/>
    </source>
</evidence>
<dbReference type="Gene3D" id="3.40.140.120">
    <property type="match status" value="1"/>
</dbReference>
<dbReference type="KEGG" id="lxl:KDY119_00769"/>
<accession>A0A5P9QA27</accession>
<dbReference type="Proteomes" id="UP000326702">
    <property type="component" value="Chromosome"/>
</dbReference>
<dbReference type="AlphaFoldDB" id="A0A5P9QA27"/>